<name>A0ABW3SF67_9BACL</name>
<keyword evidence="1" id="KW-0472">Membrane</keyword>
<evidence type="ECO:0000313" key="3">
    <source>
        <dbReference type="Proteomes" id="UP001597211"/>
    </source>
</evidence>
<keyword evidence="1" id="KW-0812">Transmembrane</keyword>
<organism evidence="2 3">
    <name type="scientific">Paenibacillus timonensis</name>
    <dbReference type="NCBI Taxonomy" id="225915"/>
    <lineage>
        <taxon>Bacteria</taxon>
        <taxon>Bacillati</taxon>
        <taxon>Bacillota</taxon>
        <taxon>Bacilli</taxon>
        <taxon>Bacillales</taxon>
        <taxon>Paenibacillaceae</taxon>
        <taxon>Paenibacillus</taxon>
    </lineage>
</organism>
<keyword evidence="3" id="KW-1185">Reference proteome</keyword>
<dbReference type="EMBL" id="JBHTKZ010000045">
    <property type="protein sequence ID" value="MFD1183433.1"/>
    <property type="molecule type" value="Genomic_DNA"/>
</dbReference>
<sequence length="162" mass="18176">MRKTILLIEDDREISELIRQHLRQYPISRRRLFLAKIVFIGMAVFAVSLMSFLLSGVTTYLLNEAYGFLEDSLTGAEIAAFLWQMLVSSAISALIGLVPLFYFGVIRRATIPAVLCALILMQAQNFSYMFDFNQGLIIGGFALLGLLNAVLTLRTIDRVGDY</sequence>
<accession>A0ABW3SF67</accession>
<feature type="transmembrane region" description="Helical" evidence="1">
    <location>
        <begin position="110"/>
        <end position="130"/>
    </location>
</feature>
<proteinExistence type="predicted"/>
<gene>
    <name evidence="2" type="ORF">ACFQ2Z_19000</name>
</gene>
<reference evidence="3" key="1">
    <citation type="journal article" date="2019" name="Int. J. Syst. Evol. Microbiol.">
        <title>The Global Catalogue of Microorganisms (GCM) 10K type strain sequencing project: providing services to taxonomists for standard genome sequencing and annotation.</title>
        <authorList>
            <consortium name="The Broad Institute Genomics Platform"/>
            <consortium name="The Broad Institute Genome Sequencing Center for Infectious Disease"/>
            <person name="Wu L."/>
            <person name="Ma J."/>
        </authorList>
    </citation>
    <scope>NUCLEOTIDE SEQUENCE [LARGE SCALE GENOMIC DNA]</scope>
    <source>
        <strain evidence="3">CCUG 48216</strain>
    </source>
</reference>
<keyword evidence="1" id="KW-1133">Transmembrane helix</keyword>
<dbReference type="Pfam" id="PF12730">
    <property type="entry name" value="ABC2_membrane_4"/>
    <property type="match status" value="1"/>
</dbReference>
<dbReference type="Proteomes" id="UP001597211">
    <property type="component" value="Unassembled WGS sequence"/>
</dbReference>
<evidence type="ECO:0000256" key="1">
    <source>
        <dbReference type="SAM" id="Phobius"/>
    </source>
</evidence>
<feature type="transmembrane region" description="Helical" evidence="1">
    <location>
        <begin position="33"/>
        <end position="61"/>
    </location>
</feature>
<comment type="caution">
    <text evidence="2">The sequence shown here is derived from an EMBL/GenBank/DDBJ whole genome shotgun (WGS) entry which is preliminary data.</text>
</comment>
<feature type="transmembrane region" description="Helical" evidence="1">
    <location>
        <begin position="136"/>
        <end position="156"/>
    </location>
</feature>
<dbReference type="RefSeq" id="WP_240270542.1">
    <property type="nucleotide sequence ID" value="NZ_JAKSXN010000049.1"/>
</dbReference>
<protein>
    <submittedName>
        <fullName evidence="2">ABC transporter permease</fullName>
    </submittedName>
</protein>
<evidence type="ECO:0000313" key="2">
    <source>
        <dbReference type="EMBL" id="MFD1183433.1"/>
    </source>
</evidence>
<feature type="transmembrane region" description="Helical" evidence="1">
    <location>
        <begin position="81"/>
        <end position="103"/>
    </location>
</feature>